<keyword evidence="4" id="KW-1185">Reference proteome</keyword>
<proteinExistence type="predicted"/>
<dbReference type="InterPro" id="IPR002172">
    <property type="entry name" value="LDrepeatLR_classA_rpt"/>
</dbReference>
<feature type="disulfide bond" evidence="2">
    <location>
        <begin position="53"/>
        <end position="68"/>
    </location>
</feature>
<evidence type="ECO:0000256" key="1">
    <source>
        <dbReference type="ARBA" id="ARBA00023157"/>
    </source>
</evidence>
<dbReference type="SMART" id="SM00192">
    <property type="entry name" value="LDLa"/>
    <property type="match status" value="1"/>
</dbReference>
<dbReference type="FunFam" id="4.10.400.10:FF:000004">
    <property type="entry name" value="Low-density lipoprotein receptor-related protein 1"/>
    <property type="match status" value="1"/>
</dbReference>
<organism evidence="3 4">
    <name type="scientific">Desmophyllum pertusum</name>
    <dbReference type="NCBI Taxonomy" id="174260"/>
    <lineage>
        <taxon>Eukaryota</taxon>
        <taxon>Metazoa</taxon>
        <taxon>Cnidaria</taxon>
        <taxon>Anthozoa</taxon>
        <taxon>Hexacorallia</taxon>
        <taxon>Scleractinia</taxon>
        <taxon>Caryophylliina</taxon>
        <taxon>Caryophylliidae</taxon>
        <taxon>Desmophyllum</taxon>
    </lineage>
</organism>
<dbReference type="InterPro" id="IPR023415">
    <property type="entry name" value="LDLR_class-A_CS"/>
</dbReference>
<dbReference type="Gene3D" id="4.10.400.10">
    <property type="entry name" value="Low-density Lipoprotein Receptor"/>
    <property type="match status" value="1"/>
</dbReference>
<dbReference type="SUPFAM" id="SSF57424">
    <property type="entry name" value="LDL receptor-like module"/>
    <property type="match status" value="1"/>
</dbReference>
<keyword evidence="1 2" id="KW-1015">Disulfide bond</keyword>
<dbReference type="AlphaFoldDB" id="A0A9W9ZMV7"/>
<dbReference type="Proteomes" id="UP001163046">
    <property type="component" value="Unassembled WGS sequence"/>
</dbReference>
<evidence type="ECO:0000313" key="4">
    <source>
        <dbReference type="Proteomes" id="UP001163046"/>
    </source>
</evidence>
<comment type="caution">
    <text evidence="3">The sequence shown here is derived from an EMBL/GenBank/DDBJ whole genome shotgun (WGS) entry which is preliminary data.</text>
</comment>
<sequence>MRTCDNCFWNWSCECQPGEFMIQMENVKTRNATCCLNEFRCTNSRCIPSNWKCDHDNDCGDNSDEQSCPYNTCKPKTVQM</sequence>
<name>A0A9W9ZMV7_9CNID</name>
<dbReference type="Pfam" id="PF00057">
    <property type="entry name" value="Ldl_recept_a"/>
    <property type="match status" value="1"/>
</dbReference>
<evidence type="ECO:0000256" key="2">
    <source>
        <dbReference type="PROSITE-ProRule" id="PRU00124"/>
    </source>
</evidence>
<evidence type="ECO:0000313" key="3">
    <source>
        <dbReference type="EMBL" id="KAJ7384235.1"/>
    </source>
</evidence>
<feature type="disulfide bond" evidence="2">
    <location>
        <begin position="41"/>
        <end position="59"/>
    </location>
</feature>
<reference evidence="3" key="1">
    <citation type="submission" date="2023-01" db="EMBL/GenBank/DDBJ databases">
        <title>Genome assembly of the deep-sea coral Lophelia pertusa.</title>
        <authorList>
            <person name="Herrera S."/>
            <person name="Cordes E."/>
        </authorList>
    </citation>
    <scope>NUCLEOTIDE SEQUENCE</scope>
    <source>
        <strain evidence="3">USNM1676648</strain>
        <tissue evidence="3">Polyp</tissue>
    </source>
</reference>
<dbReference type="InterPro" id="IPR036055">
    <property type="entry name" value="LDL_receptor-like_sf"/>
</dbReference>
<dbReference type="EMBL" id="MU825889">
    <property type="protein sequence ID" value="KAJ7384235.1"/>
    <property type="molecule type" value="Genomic_DNA"/>
</dbReference>
<feature type="disulfide bond" evidence="2">
    <location>
        <begin position="34"/>
        <end position="46"/>
    </location>
</feature>
<dbReference type="PROSITE" id="PS50068">
    <property type="entry name" value="LDLRA_2"/>
    <property type="match status" value="1"/>
</dbReference>
<dbReference type="OrthoDB" id="10063075at2759"/>
<gene>
    <name evidence="3" type="primary">SORL1_3</name>
    <name evidence="3" type="ORF">OS493_022865</name>
</gene>
<dbReference type="PROSITE" id="PS01209">
    <property type="entry name" value="LDLRA_1"/>
    <property type="match status" value="1"/>
</dbReference>
<accession>A0A9W9ZMV7</accession>
<protein>
    <submittedName>
        <fullName evidence="3">Sortilin- receptor</fullName>
    </submittedName>
</protein>
<keyword evidence="3" id="KW-0675">Receptor</keyword>
<dbReference type="CDD" id="cd00112">
    <property type="entry name" value="LDLa"/>
    <property type="match status" value="1"/>
</dbReference>